<feature type="domain" description="AB hydrolase-1" evidence="2">
    <location>
        <begin position="20"/>
        <end position="265"/>
    </location>
</feature>
<dbReference type="OrthoDB" id="9805423at2"/>
<comment type="similarity">
    <text evidence="1">Belongs to the AB hydrolase superfamily.</text>
</comment>
<comment type="caution">
    <text evidence="3">The sequence shown here is derived from an EMBL/GenBank/DDBJ whole genome shotgun (WGS) entry which is preliminary data.</text>
</comment>
<dbReference type="Gene3D" id="3.40.50.1820">
    <property type="entry name" value="alpha/beta hydrolase"/>
    <property type="match status" value="1"/>
</dbReference>
<accession>A0A2K4FB95</accession>
<keyword evidence="4" id="KW-1185">Reference proteome</keyword>
<gene>
    <name evidence="3" type="ORF">CD039_09020</name>
</gene>
<dbReference type="InterPro" id="IPR029058">
    <property type="entry name" value="AB_hydrolase_fold"/>
</dbReference>
<keyword evidence="3" id="KW-0378">Hydrolase</keyword>
<dbReference type="AlphaFoldDB" id="A0A2K4FB95"/>
<evidence type="ECO:0000313" key="4">
    <source>
        <dbReference type="Proteomes" id="UP000242712"/>
    </source>
</evidence>
<sequence>METIQLTDANVRYHKLGKGPVLILIPGANGTGDIFMPLAKHIADHFTVIAVDRRGFGNSELTAPLPEEAADPHSQYRVKRDAQDIAEIAQHESDEPVYVLGSSSGSIVAMHVLKEHPDVVKQIAFHEPPINTFLPDREYWQQKNNEIVDTALSDSMAKAMEIFGKALNVAEIDRQAMAKPAQNNDDAEQNQRVQEMLNWFKYEIRQYTTSDIQLSDFKPYLDRITLLNGEASKGSFPQDVNNYIAEQTGLDIVEIPGGHLGYVQDPEGFAKVLLKEWAK</sequence>
<dbReference type="GeneID" id="98298488"/>
<organism evidence="3 4">
    <name type="scientific">Staphylococcus argensis</name>
    <dbReference type="NCBI Taxonomy" id="1607738"/>
    <lineage>
        <taxon>Bacteria</taxon>
        <taxon>Bacillati</taxon>
        <taxon>Bacillota</taxon>
        <taxon>Bacilli</taxon>
        <taxon>Bacillales</taxon>
        <taxon>Staphylococcaceae</taxon>
        <taxon>Staphylococcus</taxon>
    </lineage>
</organism>
<dbReference type="InterPro" id="IPR050266">
    <property type="entry name" value="AB_hydrolase_sf"/>
</dbReference>
<dbReference type="Pfam" id="PF00561">
    <property type="entry name" value="Abhydrolase_1"/>
    <property type="match status" value="1"/>
</dbReference>
<evidence type="ECO:0000259" key="2">
    <source>
        <dbReference type="Pfam" id="PF00561"/>
    </source>
</evidence>
<name>A0A2K4FB95_9STAP</name>
<evidence type="ECO:0000313" key="3">
    <source>
        <dbReference type="EMBL" id="POA08225.1"/>
    </source>
</evidence>
<dbReference type="SUPFAM" id="SSF53474">
    <property type="entry name" value="alpha/beta-Hydrolases"/>
    <property type="match status" value="1"/>
</dbReference>
<dbReference type="GO" id="GO:0016787">
    <property type="term" value="F:hydrolase activity"/>
    <property type="evidence" value="ECO:0007669"/>
    <property type="project" value="UniProtKB-KW"/>
</dbReference>
<dbReference type="PANTHER" id="PTHR43798">
    <property type="entry name" value="MONOACYLGLYCEROL LIPASE"/>
    <property type="match status" value="1"/>
</dbReference>
<dbReference type="RefSeq" id="WP_103372028.1">
    <property type="nucleotide sequence ID" value="NZ_CBCRVO010000002.1"/>
</dbReference>
<dbReference type="EMBL" id="PPPX01000016">
    <property type="protein sequence ID" value="POA08225.1"/>
    <property type="molecule type" value="Genomic_DNA"/>
</dbReference>
<dbReference type="GO" id="GO:0016020">
    <property type="term" value="C:membrane"/>
    <property type="evidence" value="ECO:0007669"/>
    <property type="project" value="TreeGrafter"/>
</dbReference>
<dbReference type="PANTHER" id="PTHR43798:SF33">
    <property type="entry name" value="HYDROLASE, PUTATIVE (AFU_ORTHOLOGUE AFUA_2G14860)-RELATED"/>
    <property type="match status" value="1"/>
</dbReference>
<proteinExistence type="inferred from homology"/>
<protein>
    <submittedName>
        <fullName evidence="3">Alpha/beta hydrolase</fullName>
    </submittedName>
</protein>
<dbReference type="InterPro" id="IPR000073">
    <property type="entry name" value="AB_hydrolase_1"/>
</dbReference>
<evidence type="ECO:0000256" key="1">
    <source>
        <dbReference type="ARBA" id="ARBA00008645"/>
    </source>
</evidence>
<reference evidence="3 4" key="1">
    <citation type="submission" date="2017-08" db="EMBL/GenBank/DDBJ databases">
        <title>Draft genome sequences of 64 type strains of genus Staph aureus.</title>
        <authorList>
            <person name="Cole K."/>
            <person name="Golubchik T."/>
            <person name="Russell J."/>
            <person name="Foster D."/>
            <person name="Llewelyn M."/>
            <person name="Wilson D."/>
            <person name="Crook D."/>
            <person name="Paul J."/>
        </authorList>
    </citation>
    <scope>NUCLEOTIDE SEQUENCE [LARGE SCALE GENOMIC DNA]</scope>
    <source>
        <strain evidence="3 4">DSM 29875</strain>
    </source>
</reference>
<dbReference type="Proteomes" id="UP000242712">
    <property type="component" value="Unassembled WGS sequence"/>
</dbReference>